<sequence>MREFLGINMSSKKRSENLPEILLAFMKEMNTWENAFFDKRKQILSKGLDDPELKNEYAKKLEGVLNKYVAKDKANYGRLIDLGCTKPATYDSDADEIEVLEEGDASLTVQLKQVKGAETVSRIYLVHKKDGWKIKKKEILTFDEKWRRAPL</sequence>
<dbReference type="RefSeq" id="WP_322492155.1">
    <property type="nucleotide sequence ID" value="NZ_JAXUBM010000040.1"/>
</dbReference>
<protein>
    <submittedName>
        <fullName evidence="2">NTF2 fold immunity protein</fullName>
    </submittedName>
</protein>
<dbReference type="EMBL" id="JAXUBM010000040">
    <property type="protein sequence ID" value="MDZ5741369.1"/>
    <property type="molecule type" value="Genomic_DNA"/>
</dbReference>
<organism evidence="2 3">
    <name type="scientific">Pseudomonas asiatica</name>
    <dbReference type="NCBI Taxonomy" id="2219225"/>
    <lineage>
        <taxon>Bacteria</taxon>
        <taxon>Pseudomonadati</taxon>
        <taxon>Pseudomonadota</taxon>
        <taxon>Gammaproteobacteria</taxon>
        <taxon>Pseudomonadales</taxon>
        <taxon>Pseudomonadaceae</taxon>
        <taxon>Pseudomonas</taxon>
    </lineage>
</organism>
<reference evidence="2 3" key="1">
    <citation type="submission" date="2023-11" db="EMBL/GenBank/DDBJ databases">
        <title>Draft genomes analysis of Pseudomonas asiatica isolated from milk, feces and farm soil of cows suffering from clinical mastitis.</title>
        <authorList>
            <person name="Rahman T."/>
            <person name="Das Z.C."/>
            <person name="Hoque M.N."/>
        </authorList>
    </citation>
    <scope>NUCLEOTIDE SEQUENCE [LARGE SCALE GENOMIC DNA]</scope>
    <source>
        <strain evidence="2 3">2F2</strain>
    </source>
</reference>
<keyword evidence="3" id="KW-1185">Reference proteome</keyword>
<evidence type="ECO:0000313" key="3">
    <source>
        <dbReference type="Proteomes" id="UP001292116"/>
    </source>
</evidence>
<comment type="caution">
    <text evidence="2">The sequence shown here is derived from an EMBL/GenBank/DDBJ whole genome shotgun (WGS) entry which is preliminary data.</text>
</comment>
<accession>A0ABU5L5D4</accession>
<dbReference type="InterPro" id="IPR028049">
    <property type="entry name" value="Imm-NTF2"/>
</dbReference>
<gene>
    <name evidence="2" type="ORF">SOW75_24610</name>
</gene>
<feature type="domain" description="NTF2 fold immunity protein" evidence="1">
    <location>
        <begin position="20"/>
        <end position="148"/>
    </location>
</feature>
<dbReference type="Pfam" id="PF15655">
    <property type="entry name" value="Imm-NTF2"/>
    <property type="match status" value="1"/>
</dbReference>
<name>A0ABU5L5D4_9PSED</name>
<evidence type="ECO:0000259" key="1">
    <source>
        <dbReference type="Pfam" id="PF15655"/>
    </source>
</evidence>
<proteinExistence type="predicted"/>
<evidence type="ECO:0000313" key="2">
    <source>
        <dbReference type="EMBL" id="MDZ5741369.1"/>
    </source>
</evidence>
<dbReference type="Proteomes" id="UP001292116">
    <property type="component" value="Unassembled WGS sequence"/>
</dbReference>